<sequence>MWGDTEDARKWESNNSWMFEDIFDLRILFGMEPYDTDHRGESWETPKDVPVDEEEQLSPQNHAEERPPRFPESDDGDPLMKRLNLK</sequence>
<evidence type="ECO:0000313" key="2">
    <source>
        <dbReference type="EMBL" id="KMQ84334.1"/>
    </source>
</evidence>
<keyword evidence="2" id="KW-0378">Hydrolase</keyword>
<comment type="caution">
    <text evidence="2">The sequence shown here is derived from an EMBL/GenBank/DDBJ whole genome shotgun (WGS) entry which is preliminary data.</text>
</comment>
<keyword evidence="2" id="KW-0540">Nuclease</keyword>
<reference evidence="2 3" key="1">
    <citation type="submission" date="2015-04" db="EMBL/GenBank/DDBJ databases">
        <title>Lasius niger genome sequencing.</title>
        <authorList>
            <person name="Konorov E.A."/>
            <person name="Nikitin M.A."/>
            <person name="Kirill M.V."/>
            <person name="Chang P."/>
        </authorList>
    </citation>
    <scope>NUCLEOTIDE SEQUENCE [LARGE SCALE GENOMIC DNA]</scope>
    <source>
        <tissue evidence="2">Whole</tissue>
    </source>
</reference>
<keyword evidence="2" id="KW-0255">Endonuclease</keyword>
<evidence type="ECO:0000256" key="1">
    <source>
        <dbReference type="SAM" id="MobiDB-lite"/>
    </source>
</evidence>
<feature type="region of interest" description="Disordered" evidence="1">
    <location>
        <begin position="36"/>
        <end position="86"/>
    </location>
</feature>
<evidence type="ECO:0000313" key="3">
    <source>
        <dbReference type="Proteomes" id="UP000036403"/>
    </source>
</evidence>
<dbReference type="PaxDb" id="67767-A0A0J7K211"/>
<dbReference type="EMBL" id="LBMM01016714">
    <property type="protein sequence ID" value="KMQ84334.1"/>
    <property type="molecule type" value="Genomic_DNA"/>
</dbReference>
<proteinExistence type="predicted"/>
<feature type="compositionally biased region" description="Basic and acidic residues" evidence="1">
    <location>
        <begin position="36"/>
        <end position="50"/>
    </location>
</feature>
<protein>
    <submittedName>
        <fullName evidence="2">Endonuclease iii</fullName>
    </submittedName>
</protein>
<dbReference type="AlphaFoldDB" id="A0A0J7K211"/>
<accession>A0A0J7K211</accession>
<gene>
    <name evidence="2" type="ORF">RF55_17942</name>
</gene>
<feature type="compositionally biased region" description="Basic and acidic residues" evidence="1">
    <location>
        <begin position="62"/>
        <end position="72"/>
    </location>
</feature>
<dbReference type="Proteomes" id="UP000036403">
    <property type="component" value="Unassembled WGS sequence"/>
</dbReference>
<organism evidence="2 3">
    <name type="scientific">Lasius niger</name>
    <name type="common">Black garden ant</name>
    <dbReference type="NCBI Taxonomy" id="67767"/>
    <lineage>
        <taxon>Eukaryota</taxon>
        <taxon>Metazoa</taxon>
        <taxon>Ecdysozoa</taxon>
        <taxon>Arthropoda</taxon>
        <taxon>Hexapoda</taxon>
        <taxon>Insecta</taxon>
        <taxon>Pterygota</taxon>
        <taxon>Neoptera</taxon>
        <taxon>Endopterygota</taxon>
        <taxon>Hymenoptera</taxon>
        <taxon>Apocrita</taxon>
        <taxon>Aculeata</taxon>
        <taxon>Formicoidea</taxon>
        <taxon>Formicidae</taxon>
        <taxon>Formicinae</taxon>
        <taxon>Lasius</taxon>
        <taxon>Lasius</taxon>
    </lineage>
</organism>
<keyword evidence="3" id="KW-1185">Reference proteome</keyword>
<dbReference type="GO" id="GO:0004519">
    <property type="term" value="F:endonuclease activity"/>
    <property type="evidence" value="ECO:0007669"/>
    <property type="project" value="UniProtKB-KW"/>
</dbReference>
<name>A0A0J7K211_LASNI</name>